<dbReference type="InterPro" id="IPR000835">
    <property type="entry name" value="HTH_MarR-typ"/>
</dbReference>
<keyword evidence="2" id="KW-0238">DNA-binding</keyword>
<keyword evidence="1" id="KW-0805">Transcription regulation</keyword>
<evidence type="ECO:0000259" key="5">
    <source>
        <dbReference type="PROSITE" id="PS50995"/>
    </source>
</evidence>
<evidence type="ECO:0000256" key="1">
    <source>
        <dbReference type="ARBA" id="ARBA00023015"/>
    </source>
</evidence>
<dbReference type="SUPFAM" id="SSF46785">
    <property type="entry name" value="Winged helix' DNA-binding domain"/>
    <property type="match status" value="1"/>
</dbReference>
<dbReference type="Pfam" id="PF01047">
    <property type="entry name" value="MarR"/>
    <property type="match status" value="1"/>
</dbReference>
<dbReference type="PROSITE" id="PS01117">
    <property type="entry name" value="HTH_MARR_1"/>
    <property type="match status" value="1"/>
</dbReference>
<feature type="compositionally biased region" description="Gly residues" evidence="4">
    <location>
        <begin position="199"/>
        <end position="210"/>
    </location>
</feature>
<evidence type="ECO:0000256" key="2">
    <source>
        <dbReference type="ARBA" id="ARBA00023125"/>
    </source>
</evidence>
<organism evidence="6">
    <name type="scientific">Gulosibacter sediminis</name>
    <dbReference type="NCBI Taxonomy" id="1729695"/>
    <lineage>
        <taxon>Bacteria</taxon>
        <taxon>Bacillati</taxon>
        <taxon>Actinomycetota</taxon>
        <taxon>Actinomycetes</taxon>
        <taxon>Micrococcales</taxon>
        <taxon>Microbacteriaceae</taxon>
        <taxon>Gulosibacter</taxon>
    </lineage>
</organism>
<evidence type="ECO:0000256" key="3">
    <source>
        <dbReference type="ARBA" id="ARBA00023163"/>
    </source>
</evidence>
<dbReference type="InterPro" id="IPR036388">
    <property type="entry name" value="WH-like_DNA-bd_sf"/>
</dbReference>
<gene>
    <name evidence="6" type="ORF">M3M28_10995</name>
</gene>
<dbReference type="InterPro" id="IPR036390">
    <property type="entry name" value="WH_DNA-bd_sf"/>
</dbReference>
<dbReference type="PANTHER" id="PTHR33164">
    <property type="entry name" value="TRANSCRIPTIONAL REGULATOR, MARR FAMILY"/>
    <property type="match status" value="1"/>
</dbReference>
<dbReference type="SMART" id="SM00347">
    <property type="entry name" value="HTH_MARR"/>
    <property type="match status" value="1"/>
</dbReference>
<protein>
    <submittedName>
        <fullName evidence="6">MarR family transcriptional regulator</fullName>
    </submittedName>
</protein>
<accession>A0ABY4MZZ6</accession>
<feature type="compositionally biased region" description="Basic and acidic residues" evidence="4">
    <location>
        <begin position="212"/>
        <end position="229"/>
    </location>
</feature>
<proteinExistence type="predicted"/>
<feature type="region of interest" description="Disordered" evidence="4">
    <location>
        <begin position="192"/>
        <end position="260"/>
    </location>
</feature>
<dbReference type="PROSITE" id="PS50995">
    <property type="entry name" value="HTH_MARR_2"/>
    <property type="match status" value="1"/>
</dbReference>
<keyword evidence="3" id="KW-0804">Transcription</keyword>
<dbReference type="PANTHER" id="PTHR33164:SF103">
    <property type="entry name" value="REGULATORY PROTEIN MARR"/>
    <property type="match status" value="1"/>
</dbReference>
<feature type="compositionally biased region" description="Basic residues" evidence="4">
    <location>
        <begin position="247"/>
        <end position="260"/>
    </location>
</feature>
<sequence length="260" mass="29446">MESHELYRKFREAARLMRPHPHGGPHGGPHGPAADPTRGQGRILAALKLQDGIATKDLAFILGMRVASLNEALAKLEKAEFITREPANDDKRVMLIRLTEAGRATEQLVPERPDAFSSLSDEEREQLASILDRVIEQLEQQRAEQGWDAPDAEFDRWSEQARRRMGDERFEHWIGRMAESEPEKFDRLRRGFERRGRGGRGPHGGYGPRGGHGHDFDPDSDRQRADRRGYGRGGGFGHGFDPDAREHNRRGRGHHNGCTR</sequence>
<evidence type="ECO:0000256" key="4">
    <source>
        <dbReference type="SAM" id="MobiDB-lite"/>
    </source>
</evidence>
<feature type="domain" description="HTH marR-type" evidence="5">
    <location>
        <begin position="3"/>
        <end position="136"/>
    </location>
</feature>
<feature type="region of interest" description="Disordered" evidence="4">
    <location>
        <begin position="17"/>
        <end position="38"/>
    </location>
</feature>
<dbReference type="InterPro" id="IPR023187">
    <property type="entry name" value="Tscrpt_reg_MarR-type_CS"/>
</dbReference>
<reference evidence="6" key="1">
    <citation type="submission" date="2022-05" db="EMBL/GenBank/DDBJ databases">
        <title>Complete genome sequence of toluene-degrading Gulosibacter sediminis strain ACHW.36C.</title>
        <authorList>
            <person name="Wai A.C."/>
            <person name="Lai G.K."/>
            <person name="Griffin S.D."/>
            <person name="Leung F.C."/>
        </authorList>
    </citation>
    <scope>NUCLEOTIDE SEQUENCE [LARGE SCALE GENOMIC DNA]</scope>
    <source>
        <strain evidence="6">ACHW.36C</strain>
    </source>
</reference>
<evidence type="ECO:0000313" key="6">
    <source>
        <dbReference type="EMBL" id="UQN14563.1"/>
    </source>
</evidence>
<dbReference type="InterPro" id="IPR039422">
    <property type="entry name" value="MarR/SlyA-like"/>
</dbReference>
<dbReference type="EMBL" id="CP097160">
    <property type="protein sequence ID" value="UQN14563.1"/>
    <property type="molecule type" value="Genomic_DNA"/>
</dbReference>
<dbReference type="Gene3D" id="1.10.10.10">
    <property type="entry name" value="Winged helix-like DNA-binding domain superfamily/Winged helix DNA-binding domain"/>
    <property type="match status" value="1"/>
</dbReference>
<name>A0ABY4MZZ6_9MICO</name>